<proteinExistence type="predicted"/>
<evidence type="ECO:0000313" key="4">
    <source>
        <dbReference type="Proteomes" id="UP000614424"/>
    </source>
</evidence>
<organism evidence="3 4">
    <name type="scientific">Candidatus Desulfobia pelagia</name>
    <dbReference type="NCBI Taxonomy" id="2841692"/>
    <lineage>
        <taxon>Bacteria</taxon>
        <taxon>Pseudomonadati</taxon>
        <taxon>Thermodesulfobacteriota</taxon>
        <taxon>Desulfobulbia</taxon>
        <taxon>Desulfobulbales</taxon>
        <taxon>Desulfobulbaceae</taxon>
        <taxon>Candidatus Desulfobia</taxon>
    </lineage>
</organism>
<keyword evidence="2" id="KW-0472">Membrane</keyword>
<accession>A0A8J6TEV1</accession>
<evidence type="ECO:0000256" key="2">
    <source>
        <dbReference type="SAM" id="Phobius"/>
    </source>
</evidence>
<feature type="transmembrane region" description="Helical" evidence="2">
    <location>
        <begin position="12"/>
        <end position="30"/>
    </location>
</feature>
<keyword evidence="2" id="KW-0812">Transmembrane</keyword>
<comment type="caution">
    <text evidence="3">The sequence shown here is derived from an EMBL/GenBank/DDBJ whole genome shotgun (WGS) entry which is preliminary data.</text>
</comment>
<sequence length="313" mass="35561">MAQRTLSTGTKLIATLALLAVMAVLFLFFLNMNQRSEKKAITTIEQERQQWEEKASALAEKVPANHSTEESTATSDIQPPSFEAIPPAAPTEKESDAEEICHNTTQRFDHIFAYLDNQEYIQQLGFKNGSKTYLSSIAERLYTNKPKIVRETDSLLSIMQNTAHLYRVLGKKDIGILKTLLENEKETLEPMLASFFRGIDENKQCLAGKYPVTLPLEELYAYSTFFLNTMGGQAYLFRRDPVTRILIKYYAILILHKANEQGINKAGVDIRSGLKNLIDELLVFQVLQKRDEYLNTLLVLQSKYDQQYGMGGN</sequence>
<keyword evidence="2" id="KW-1133">Transmembrane helix</keyword>
<dbReference type="Proteomes" id="UP000614424">
    <property type="component" value="Unassembled WGS sequence"/>
</dbReference>
<name>A0A8J6TEV1_9BACT</name>
<feature type="region of interest" description="Disordered" evidence="1">
    <location>
        <begin position="52"/>
        <end position="96"/>
    </location>
</feature>
<gene>
    <name evidence="3" type="ORF">H8E41_03870</name>
</gene>
<evidence type="ECO:0000256" key="1">
    <source>
        <dbReference type="SAM" id="MobiDB-lite"/>
    </source>
</evidence>
<dbReference type="AlphaFoldDB" id="A0A8J6TEV1"/>
<protein>
    <submittedName>
        <fullName evidence="3">Uncharacterized protein</fullName>
    </submittedName>
</protein>
<reference evidence="3 4" key="1">
    <citation type="submission" date="2020-08" db="EMBL/GenBank/DDBJ databases">
        <title>Bridging the membrane lipid divide: bacteria of the FCB group superphylum have the potential to synthesize archaeal ether lipids.</title>
        <authorList>
            <person name="Villanueva L."/>
            <person name="Von Meijenfeldt F.A.B."/>
            <person name="Westbye A.B."/>
            <person name="Yadav S."/>
            <person name="Hopmans E.C."/>
            <person name="Dutilh B.E."/>
            <person name="Sinninghe Damste J.S."/>
        </authorList>
    </citation>
    <scope>NUCLEOTIDE SEQUENCE [LARGE SCALE GENOMIC DNA]</scope>
    <source>
        <strain evidence="3">NIOZ-UU47</strain>
    </source>
</reference>
<evidence type="ECO:0000313" key="3">
    <source>
        <dbReference type="EMBL" id="MBC8317018.1"/>
    </source>
</evidence>
<dbReference type="EMBL" id="JACNJZ010000065">
    <property type="protein sequence ID" value="MBC8317018.1"/>
    <property type="molecule type" value="Genomic_DNA"/>
</dbReference>